<dbReference type="InterPro" id="IPR017941">
    <property type="entry name" value="Rieske_2Fe-2S"/>
</dbReference>
<keyword evidence="4" id="KW-0001">2Fe-2S</keyword>
<dbReference type="Ensembl" id="ENSPCOT00000018447.1">
    <property type="protein sequence ID" value="ENSPCOP00000007898.1"/>
    <property type="gene ID" value="ENSPCOG00000015205.1"/>
</dbReference>
<keyword evidence="10" id="KW-1015">Disulfide bond</keyword>
<evidence type="ECO:0000259" key="13">
    <source>
        <dbReference type="PROSITE" id="PS51296"/>
    </source>
</evidence>
<dbReference type="InterPro" id="IPR037008">
    <property type="entry name" value="bc1_Rieske_TM_sf"/>
</dbReference>
<dbReference type="Pfam" id="PF09165">
    <property type="entry name" value="Ubiq-Cytc-red_N"/>
    <property type="match status" value="1"/>
</dbReference>
<evidence type="ECO:0000256" key="1">
    <source>
        <dbReference type="ARBA" id="ARBA00004167"/>
    </source>
</evidence>
<name>A0A2K6F1N6_PROCO</name>
<dbReference type="InterPro" id="IPR004192">
    <property type="entry name" value="Rieske_TM"/>
</dbReference>
<dbReference type="GO" id="GO:0022904">
    <property type="term" value="P:respiratory electron transport chain"/>
    <property type="evidence" value="ECO:0007669"/>
    <property type="project" value="Ensembl"/>
</dbReference>
<evidence type="ECO:0000256" key="11">
    <source>
        <dbReference type="RuleBase" id="RU004494"/>
    </source>
</evidence>
<evidence type="ECO:0000256" key="6">
    <source>
        <dbReference type="ARBA" id="ARBA00022989"/>
    </source>
</evidence>
<dbReference type="FunFam" id="2.102.10.10:FF:000001">
    <property type="entry name" value="Cytochrome b-c1 complex subunit Rieske, mitochondrial"/>
    <property type="match status" value="1"/>
</dbReference>
<keyword evidence="6" id="KW-1133">Transmembrane helix</keyword>
<evidence type="ECO:0000256" key="2">
    <source>
        <dbReference type="ARBA" id="ARBA00010651"/>
    </source>
</evidence>
<dbReference type="NCBIfam" id="TIGR01416">
    <property type="entry name" value="Rieske_proteo"/>
    <property type="match status" value="1"/>
</dbReference>
<dbReference type="Pfam" id="PF00355">
    <property type="entry name" value="Rieske"/>
    <property type="match status" value="1"/>
</dbReference>
<dbReference type="GO" id="GO:0005743">
    <property type="term" value="C:mitochondrial inner membrane"/>
    <property type="evidence" value="ECO:0007669"/>
    <property type="project" value="UniProtKB-SubCell"/>
</dbReference>
<dbReference type="Pfam" id="PF02921">
    <property type="entry name" value="UCR_TM"/>
    <property type="match status" value="1"/>
</dbReference>
<comment type="similarity">
    <text evidence="2">Belongs to the Rieske iron-sulfur protein family.</text>
</comment>
<dbReference type="Proteomes" id="UP000233160">
    <property type="component" value="Unassembled WGS sequence"/>
</dbReference>
<reference evidence="14" key="1">
    <citation type="submission" date="2025-08" db="UniProtKB">
        <authorList>
            <consortium name="Ensembl"/>
        </authorList>
    </citation>
    <scope>IDENTIFICATION</scope>
</reference>
<keyword evidence="11" id="KW-0813">Transport</keyword>
<sequence length="274" mass="29481">MLSVAARSGPFAPVLSATSRGVAGALRPLVQAAVPAAPEPPVLDAKRPFLCRESLSGRAARRPLVASVGLNGPASVRYSHTDVRVPDFSDYRRAEVLDGAKSSKESSEARKGFSYLVTATTTVGVAYAAKNVVSQFVSSMSASADVLAMSKIEIKLSDIPEGKNMAFKWRGKPLFVRHRTKKEIEQEAAVEVSQLRDPQHDLERVKKPEWVILIGVCTHLGCVPIANAGDFGGYYCPCHGSHYDASGRIRKGPAPLNLEVPSYEFTSDDMVIVG</sequence>
<dbReference type="SUPFAM" id="SSF81502">
    <property type="entry name" value="ISP transmembrane anchor"/>
    <property type="match status" value="1"/>
</dbReference>
<dbReference type="InterPro" id="IPR015248">
    <property type="entry name" value="UQCRFS1_N"/>
</dbReference>
<dbReference type="STRING" id="379532.ENSPCOP00000007898"/>
<comment type="catalytic activity">
    <reaction evidence="11">
        <text>a quinol + 2 Fe(III)-[cytochrome c](out) = a quinone + 2 Fe(II)-[cytochrome c](out) + 2 H(+)(out)</text>
        <dbReference type="Rhea" id="RHEA:11484"/>
        <dbReference type="Rhea" id="RHEA-COMP:10350"/>
        <dbReference type="Rhea" id="RHEA-COMP:14399"/>
        <dbReference type="ChEBI" id="CHEBI:15378"/>
        <dbReference type="ChEBI" id="CHEBI:24646"/>
        <dbReference type="ChEBI" id="CHEBI:29033"/>
        <dbReference type="ChEBI" id="CHEBI:29034"/>
        <dbReference type="ChEBI" id="CHEBI:132124"/>
        <dbReference type="EC" id="7.1.1.8"/>
    </reaction>
</comment>
<keyword evidence="11" id="KW-0249">Electron transport</keyword>
<evidence type="ECO:0000256" key="8">
    <source>
        <dbReference type="ARBA" id="ARBA00023014"/>
    </source>
</evidence>
<keyword evidence="5" id="KW-0479">Metal-binding</keyword>
<dbReference type="Gene3D" id="2.102.10.10">
    <property type="entry name" value="Rieske [2Fe-2S] iron-sulphur domain"/>
    <property type="match status" value="1"/>
</dbReference>
<dbReference type="InterPro" id="IPR014349">
    <property type="entry name" value="Rieske_Fe-S_prot"/>
</dbReference>
<proteinExistence type="inferred from homology"/>
<dbReference type="AlphaFoldDB" id="A0A2K6F1N6"/>
<dbReference type="FunFam" id="2.10.210.10:FF:000001">
    <property type="entry name" value="Cytochrome b-c1 complex subunit Rieske, mitochondrial"/>
    <property type="match status" value="1"/>
</dbReference>
<evidence type="ECO:0000256" key="4">
    <source>
        <dbReference type="ARBA" id="ARBA00022714"/>
    </source>
</evidence>
<dbReference type="GO" id="GO:0034551">
    <property type="term" value="P:mitochondrial respiratory chain complex III assembly"/>
    <property type="evidence" value="ECO:0007669"/>
    <property type="project" value="Ensembl"/>
</dbReference>
<dbReference type="SUPFAM" id="SSF56568">
    <property type="entry name" value="Non-globular alpha+beta subunits of globular proteins"/>
    <property type="match status" value="1"/>
</dbReference>
<dbReference type="PROSITE" id="PS51296">
    <property type="entry name" value="RIESKE"/>
    <property type="match status" value="1"/>
</dbReference>
<dbReference type="GO" id="GO:0008121">
    <property type="term" value="F:quinol-cytochrome-c reductase activity"/>
    <property type="evidence" value="ECO:0007669"/>
    <property type="project" value="UniProtKB-EC"/>
</dbReference>
<dbReference type="PRINTS" id="PR00162">
    <property type="entry name" value="RIESKE"/>
</dbReference>
<dbReference type="InterPro" id="IPR006317">
    <property type="entry name" value="Ubiquinol_cyt_c_Rdtase_Fe-S-su"/>
</dbReference>
<evidence type="ECO:0000256" key="3">
    <source>
        <dbReference type="ARBA" id="ARBA00022692"/>
    </source>
</evidence>
<dbReference type="GO" id="GO:0046872">
    <property type="term" value="F:metal ion binding"/>
    <property type="evidence" value="ECO:0007669"/>
    <property type="project" value="UniProtKB-KW"/>
</dbReference>
<comment type="miscellaneous">
    <text evidence="11">The Rieske protein is a high potential 2Fe-2S protein.</text>
</comment>
<protein>
    <recommendedName>
        <fullName evidence="11">Cytochrome b-c1 complex subunit Rieske, mitochondrial</fullName>
        <ecNumber evidence="11">7.1.1.8</ecNumber>
    </recommendedName>
</protein>
<keyword evidence="15" id="KW-1185">Reference proteome</keyword>
<dbReference type="FunFam" id="1.20.5.270:FF:000001">
    <property type="entry name" value="Cytochrome b-c1 complex subunit Rieske, mitochondrial"/>
    <property type="match status" value="1"/>
</dbReference>
<dbReference type="CDD" id="cd03470">
    <property type="entry name" value="Rieske_cytochrome_bc1"/>
    <property type="match status" value="1"/>
</dbReference>
<dbReference type="GO" id="GO:0051537">
    <property type="term" value="F:2 iron, 2 sulfur cluster binding"/>
    <property type="evidence" value="ECO:0007669"/>
    <property type="project" value="UniProtKB-KW"/>
</dbReference>
<dbReference type="GO" id="GO:0045275">
    <property type="term" value="C:respiratory chain complex III"/>
    <property type="evidence" value="ECO:0007669"/>
    <property type="project" value="Ensembl"/>
</dbReference>
<dbReference type="InterPro" id="IPR036922">
    <property type="entry name" value="Rieske_2Fe-2S_sf"/>
</dbReference>
<evidence type="ECO:0000256" key="10">
    <source>
        <dbReference type="ARBA" id="ARBA00023157"/>
    </source>
</evidence>
<dbReference type="Gene3D" id="2.10.210.10">
    <property type="entry name" value="Cytochrome Bc1 Complex, Chain I"/>
    <property type="match status" value="1"/>
</dbReference>
<accession>A0A2K6F1N6</accession>
<dbReference type="GeneTree" id="ENSGT00390000001014"/>
<comment type="cofactor">
    <cofactor evidence="11">
        <name>[2Fe-2S] cluster</name>
        <dbReference type="ChEBI" id="CHEBI:190135"/>
    </cofactor>
    <text evidence="11">Binds 1 [2Fe-2S] cluster per subunit.</text>
</comment>
<comment type="subcellular location">
    <subcellularLocation>
        <location evidence="1">Membrane</location>
        <topology evidence="1">Single-pass membrane protein</topology>
    </subcellularLocation>
    <subcellularLocation>
        <location evidence="12">Mitochondrion inner membrane</location>
    </subcellularLocation>
</comment>
<gene>
    <name evidence="14" type="primary">UQCRFS1</name>
</gene>
<dbReference type="SUPFAM" id="SSF50022">
    <property type="entry name" value="ISP domain"/>
    <property type="match status" value="1"/>
</dbReference>
<dbReference type="Gene3D" id="1.20.5.270">
    <property type="entry name" value="Ubiquinol cytochrome reductase, transmembrane domain"/>
    <property type="match status" value="1"/>
</dbReference>
<evidence type="ECO:0000256" key="7">
    <source>
        <dbReference type="ARBA" id="ARBA00023004"/>
    </source>
</evidence>
<organism evidence="14 15">
    <name type="scientific">Propithecus coquereli</name>
    <name type="common">Coquerel's sifaka</name>
    <name type="synonym">Propithecus verreauxi coquereli</name>
    <dbReference type="NCBI Taxonomy" id="379532"/>
    <lineage>
        <taxon>Eukaryota</taxon>
        <taxon>Metazoa</taxon>
        <taxon>Chordata</taxon>
        <taxon>Craniata</taxon>
        <taxon>Vertebrata</taxon>
        <taxon>Euteleostomi</taxon>
        <taxon>Mammalia</taxon>
        <taxon>Eutheria</taxon>
        <taxon>Euarchontoglires</taxon>
        <taxon>Primates</taxon>
        <taxon>Strepsirrhini</taxon>
        <taxon>Lemuriformes</taxon>
        <taxon>Indriidae</taxon>
        <taxon>Propithecus</taxon>
    </lineage>
</organism>
<keyword evidence="7" id="KW-0408">Iron</keyword>
<evidence type="ECO:0000256" key="9">
    <source>
        <dbReference type="ARBA" id="ARBA00023136"/>
    </source>
</evidence>
<evidence type="ECO:0000256" key="12">
    <source>
        <dbReference type="RuleBase" id="RU004495"/>
    </source>
</evidence>
<keyword evidence="12" id="KW-0679">Respiratory chain</keyword>
<feature type="domain" description="Rieske" evidence="13">
    <location>
        <begin position="177"/>
        <end position="272"/>
    </location>
</feature>
<dbReference type="InterPro" id="IPR011070">
    <property type="entry name" value="Globular_prot_asu/bsu"/>
</dbReference>
<keyword evidence="8" id="KW-0411">Iron-sulfur</keyword>
<dbReference type="EC" id="7.1.1.8" evidence="11"/>
<evidence type="ECO:0000256" key="5">
    <source>
        <dbReference type="ARBA" id="ARBA00022723"/>
    </source>
</evidence>
<evidence type="ECO:0000313" key="14">
    <source>
        <dbReference type="Ensembl" id="ENSPCOP00000007898.1"/>
    </source>
</evidence>
<reference evidence="14" key="2">
    <citation type="submission" date="2025-09" db="UniProtKB">
        <authorList>
            <consortium name="Ensembl"/>
        </authorList>
    </citation>
    <scope>IDENTIFICATION</scope>
</reference>
<dbReference type="InterPro" id="IPR005805">
    <property type="entry name" value="Rieske_Fe-S_prot_C"/>
</dbReference>
<dbReference type="KEGG" id="pcoq:105812563"/>
<keyword evidence="12" id="KW-0496">Mitochondrion</keyword>
<keyword evidence="3" id="KW-0812">Transmembrane</keyword>
<dbReference type="OrthoDB" id="1637982at2759"/>
<evidence type="ECO:0000313" key="15">
    <source>
        <dbReference type="Proteomes" id="UP000233160"/>
    </source>
</evidence>
<keyword evidence="9" id="KW-0472">Membrane</keyword>
<dbReference type="PANTHER" id="PTHR10134">
    <property type="entry name" value="CYTOCHROME B-C1 COMPLEX SUBUNIT RIESKE, MITOCHONDRIAL"/>
    <property type="match status" value="1"/>
</dbReference>